<feature type="domain" description="ABC transmembrane type-1" evidence="8">
    <location>
        <begin position="70"/>
        <end position="283"/>
    </location>
</feature>
<evidence type="ECO:0000313" key="10">
    <source>
        <dbReference type="Proteomes" id="UP000058636"/>
    </source>
</evidence>
<evidence type="ECO:0000259" key="8">
    <source>
        <dbReference type="PROSITE" id="PS50928"/>
    </source>
</evidence>
<feature type="transmembrane region" description="Helical" evidence="7">
    <location>
        <begin position="7"/>
        <end position="29"/>
    </location>
</feature>
<dbReference type="InterPro" id="IPR051393">
    <property type="entry name" value="ABC_transporter_permease"/>
</dbReference>
<feature type="transmembrane region" description="Helical" evidence="7">
    <location>
        <begin position="262"/>
        <end position="282"/>
    </location>
</feature>
<evidence type="ECO:0000256" key="5">
    <source>
        <dbReference type="ARBA" id="ARBA00022989"/>
    </source>
</evidence>
<feature type="transmembrane region" description="Helical" evidence="7">
    <location>
        <begin position="202"/>
        <end position="227"/>
    </location>
</feature>
<dbReference type="PATRIC" id="fig|93930.3.peg.1632"/>
<protein>
    <submittedName>
        <fullName evidence="9">Binding-protein-dependent transport systems inner membrane component</fullName>
    </submittedName>
</protein>
<feature type="transmembrane region" description="Helical" evidence="7">
    <location>
        <begin position="69"/>
        <end position="93"/>
    </location>
</feature>
<dbReference type="Proteomes" id="UP000058636">
    <property type="component" value="Unassembled WGS sequence"/>
</dbReference>
<evidence type="ECO:0000256" key="2">
    <source>
        <dbReference type="ARBA" id="ARBA00022448"/>
    </source>
</evidence>
<feature type="transmembrane region" description="Helical" evidence="7">
    <location>
        <begin position="156"/>
        <end position="181"/>
    </location>
</feature>
<dbReference type="GO" id="GO:0005886">
    <property type="term" value="C:plasma membrane"/>
    <property type="evidence" value="ECO:0007669"/>
    <property type="project" value="UniProtKB-SubCell"/>
</dbReference>
<dbReference type="PANTHER" id="PTHR30193:SF37">
    <property type="entry name" value="INNER MEMBRANE ABC TRANSPORTER PERMEASE PROTEIN YCJO"/>
    <property type="match status" value="1"/>
</dbReference>
<evidence type="ECO:0000256" key="6">
    <source>
        <dbReference type="ARBA" id="ARBA00023136"/>
    </source>
</evidence>
<dbReference type="EMBL" id="LGFG01000050">
    <property type="protein sequence ID" value="KUK23122.1"/>
    <property type="molecule type" value="Genomic_DNA"/>
</dbReference>
<dbReference type="Gene3D" id="1.10.3720.10">
    <property type="entry name" value="MetI-like"/>
    <property type="match status" value="1"/>
</dbReference>
<evidence type="ECO:0000256" key="3">
    <source>
        <dbReference type="ARBA" id="ARBA00022475"/>
    </source>
</evidence>
<reference evidence="9 10" key="1">
    <citation type="journal article" date="2015" name="MBio">
        <title>Genome-Resolved Metagenomic Analysis Reveals Roles for Candidate Phyla and Other Microbial Community Members in Biogeochemical Transformations in Oil Reservoirs.</title>
        <authorList>
            <person name="Hu P."/>
            <person name="Tom L."/>
            <person name="Singh A."/>
            <person name="Thomas B.C."/>
            <person name="Baker B.J."/>
            <person name="Piceno Y.M."/>
            <person name="Andersen G.L."/>
            <person name="Banfield J.F."/>
        </authorList>
    </citation>
    <scope>NUCLEOTIDE SEQUENCE [LARGE SCALE GENOMIC DNA]</scope>
    <source>
        <strain evidence="9">46_26</strain>
    </source>
</reference>
<feature type="transmembrane region" description="Helical" evidence="7">
    <location>
        <begin position="105"/>
        <end position="128"/>
    </location>
</feature>
<name>A0A101EQN8_9THEM</name>
<comment type="subcellular location">
    <subcellularLocation>
        <location evidence="1 7">Cell membrane</location>
        <topology evidence="1 7">Multi-pass membrane protein</topology>
    </subcellularLocation>
</comment>
<keyword evidence="6 7" id="KW-0472">Membrane</keyword>
<keyword evidence="2 7" id="KW-0813">Transport</keyword>
<dbReference type="PANTHER" id="PTHR30193">
    <property type="entry name" value="ABC TRANSPORTER PERMEASE PROTEIN"/>
    <property type="match status" value="1"/>
</dbReference>
<evidence type="ECO:0000256" key="1">
    <source>
        <dbReference type="ARBA" id="ARBA00004651"/>
    </source>
</evidence>
<proteinExistence type="inferred from homology"/>
<dbReference type="PROSITE" id="PS50928">
    <property type="entry name" value="ABC_TM1"/>
    <property type="match status" value="1"/>
</dbReference>
<dbReference type="InterPro" id="IPR035906">
    <property type="entry name" value="MetI-like_sf"/>
</dbReference>
<keyword evidence="3" id="KW-1003">Cell membrane</keyword>
<gene>
    <name evidence="9" type="ORF">XD57_0780</name>
</gene>
<evidence type="ECO:0000256" key="4">
    <source>
        <dbReference type="ARBA" id="ARBA00022692"/>
    </source>
</evidence>
<comment type="similarity">
    <text evidence="7">Belongs to the binding-protein-dependent transport system permease family.</text>
</comment>
<dbReference type="SUPFAM" id="SSF161098">
    <property type="entry name" value="MetI-like"/>
    <property type="match status" value="1"/>
</dbReference>
<dbReference type="GO" id="GO:0055085">
    <property type="term" value="P:transmembrane transport"/>
    <property type="evidence" value="ECO:0007669"/>
    <property type="project" value="InterPro"/>
</dbReference>
<dbReference type="Pfam" id="PF00528">
    <property type="entry name" value="BPD_transp_1"/>
    <property type="match status" value="1"/>
</dbReference>
<organism evidence="9 10">
    <name type="scientific">Thermotoga petrophila</name>
    <dbReference type="NCBI Taxonomy" id="93929"/>
    <lineage>
        <taxon>Bacteria</taxon>
        <taxon>Thermotogati</taxon>
        <taxon>Thermotogota</taxon>
        <taxon>Thermotogae</taxon>
        <taxon>Thermotogales</taxon>
        <taxon>Thermotogaceae</taxon>
        <taxon>Thermotoga</taxon>
    </lineage>
</organism>
<accession>A0A101EQN8</accession>
<sequence length="296" mass="34002">MRANIFWILVLAGPSLALLLIFSIIPIFFSLTLSFTDFNIFALIDWSRARFVGLENFRTLFQDELFWRALFNTFYCLIIAMPVTTILALLNAILMNRKDLKFKTLFRIFFFLPFVTNTVAIAVVWAWIFNPNYGILNWFLGLLGIKGPNWLGDPRWAMPAIIILVVWKGLGYNTLLFLAGLQNIPEQLYEAARLDGANAWQRFWYVTLPMLRPTTVFVTTMMIIGYLQLFEEPYMLTQGGPVNSTLSVVLYLYRQGFKFYKFGYASAIAVVLFLIIIALTLIRLKIAKHVEEGGAV</sequence>
<keyword evidence="5 7" id="KW-1133">Transmembrane helix</keyword>
<comment type="caution">
    <text evidence="9">The sequence shown here is derived from an EMBL/GenBank/DDBJ whole genome shotgun (WGS) entry which is preliminary data.</text>
</comment>
<dbReference type="AlphaFoldDB" id="A0A101EQN8"/>
<dbReference type="CDD" id="cd06261">
    <property type="entry name" value="TM_PBP2"/>
    <property type="match status" value="1"/>
</dbReference>
<evidence type="ECO:0000313" key="9">
    <source>
        <dbReference type="EMBL" id="KUK23122.1"/>
    </source>
</evidence>
<keyword evidence="4 7" id="KW-0812">Transmembrane</keyword>
<evidence type="ECO:0000256" key="7">
    <source>
        <dbReference type="RuleBase" id="RU363032"/>
    </source>
</evidence>
<dbReference type="InterPro" id="IPR000515">
    <property type="entry name" value="MetI-like"/>
</dbReference>